<feature type="domain" description="DAD" evidence="3">
    <location>
        <begin position="1276"/>
        <end position="1308"/>
    </location>
</feature>
<keyword evidence="7" id="KW-1185">Reference proteome</keyword>
<feature type="compositionally biased region" description="Polar residues" evidence="2">
    <location>
        <begin position="341"/>
        <end position="352"/>
    </location>
</feature>
<feature type="region of interest" description="Disordered" evidence="2">
    <location>
        <begin position="672"/>
        <end position="704"/>
    </location>
</feature>
<evidence type="ECO:0000259" key="4">
    <source>
        <dbReference type="PROSITE" id="PS51232"/>
    </source>
</evidence>
<dbReference type="GO" id="GO:0005856">
    <property type="term" value="C:cytoskeleton"/>
    <property type="evidence" value="ECO:0007669"/>
    <property type="project" value="TreeGrafter"/>
</dbReference>
<feature type="compositionally biased region" description="Low complexity" evidence="2">
    <location>
        <begin position="431"/>
        <end position="453"/>
    </location>
</feature>
<dbReference type="Pfam" id="PF24959">
    <property type="entry name" value="FH3_FHOD1-3"/>
    <property type="match status" value="1"/>
</dbReference>
<accession>A0A4W2BSG4</accession>
<reference evidence="6" key="2">
    <citation type="submission" date="2025-08" db="UniProtKB">
        <authorList>
            <consortium name="Ensembl"/>
        </authorList>
    </citation>
    <scope>IDENTIFICATION</scope>
</reference>
<dbReference type="PANTHER" id="PTHR45920:SF3">
    <property type="entry name" value="FH1_FH2 DOMAIN-CONTAINING PROTEIN 3"/>
    <property type="match status" value="1"/>
</dbReference>
<dbReference type="FunFam" id="1.20.58.2220:FF:000004">
    <property type="entry name" value="Formin homology 2 domain-containing 3"/>
    <property type="match status" value="1"/>
</dbReference>
<evidence type="ECO:0000259" key="3">
    <source>
        <dbReference type="PROSITE" id="PS51231"/>
    </source>
</evidence>
<feature type="region of interest" description="Disordered" evidence="2">
    <location>
        <begin position="1179"/>
        <end position="1216"/>
    </location>
</feature>
<feature type="compositionally biased region" description="Pro residues" evidence="2">
    <location>
        <begin position="744"/>
        <end position="767"/>
    </location>
</feature>
<dbReference type="PROSITE" id="PS51232">
    <property type="entry name" value="GBD_FH3"/>
    <property type="match status" value="1"/>
</dbReference>
<dbReference type="Ensembl" id="ENSBIXT00000013142.1">
    <property type="protein sequence ID" value="ENSBIXP00000001824.1"/>
    <property type="gene ID" value="ENSBIXG00000008409.1"/>
</dbReference>
<dbReference type="Gene3D" id="1.20.58.2220">
    <property type="entry name" value="Formin, FH2 domain"/>
    <property type="match status" value="1"/>
</dbReference>
<dbReference type="InterPro" id="IPR011989">
    <property type="entry name" value="ARM-like"/>
</dbReference>
<dbReference type="InterPro" id="IPR014767">
    <property type="entry name" value="DAD_dom"/>
</dbReference>
<dbReference type="GO" id="GO:0051015">
    <property type="term" value="F:actin filament binding"/>
    <property type="evidence" value="ECO:0007669"/>
    <property type="project" value="TreeGrafter"/>
</dbReference>
<proteinExistence type="predicted"/>
<gene>
    <name evidence="6" type="primary">FHOD3</name>
</gene>
<dbReference type="InterPro" id="IPR042201">
    <property type="entry name" value="FH2_Formin_sf"/>
</dbReference>
<dbReference type="Proteomes" id="UP000314981">
    <property type="component" value="Chromosome 24"/>
</dbReference>
<evidence type="ECO:0000313" key="6">
    <source>
        <dbReference type="Ensembl" id="ENSBIXP00000001824.1"/>
    </source>
</evidence>
<evidence type="ECO:0000256" key="1">
    <source>
        <dbReference type="ARBA" id="ARBA00023203"/>
    </source>
</evidence>
<feature type="domain" description="GBD/FH3" evidence="4">
    <location>
        <begin position="1"/>
        <end position="282"/>
    </location>
</feature>
<feature type="compositionally biased region" description="Basic and acidic residues" evidence="2">
    <location>
        <begin position="413"/>
        <end position="430"/>
    </location>
</feature>
<dbReference type="SUPFAM" id="SSF101447">
    <property type="entry name" value="Formin homology 2 domain (FH2 domain)"/>
    <property type="match status" value="1"/>
</dbReference>
<reference evidence="6" key="3">
    <citation type="submission" date="2025-09" db="UniProtKB">
        <authorList>
            <consortium name="Ensembl"/>
        </authorList>
    </citation>
    <scope>IDENTIFICATION</scope>
</reference>
<dbReference type="PROSITE" id="PS51444">
    <property type="entry name" value="FH2"/>
    <property type="match status" value="1"/>
</dbReference>
<feature type="compositionally biased region" description="Low complexity" evidence="2">
    <location>
        <begin position="305"/>
        <end position="333"/>
    </location>
</feature>
<protein>
    <submittedName>
        <fullName evidence="6">Formin homology 2 domain containing 3</fullName>
    </submittedName>
</protein>
<feature type="compositionally biased region" description="Basic residues" evidence="2">
    <location>
        <begin position="1181"/>
        <end position="1195"/>
    </location>
</feature>
<dbReference type="PROSITE" id="PS51231">
    <property type="entry name" value="DAD"/>
    <property type="match status" value="1"/>
</dbReference>
<feature type="region of interest" description="Disordered" evidence="2">
    <location>
        <begin position="737"/>
        <end position="767"/>
    </location>
</feature>
<feature type="compositionally biased region" description="Basic and acidic residues" evidence="2">
    <location>
        <begin position="353"/>
        <end position="398"/>
    </location>
</feature>
<feature type="domain" description="FH2" evidence="5">
    <location>
        <begin position="800"/>
        <end position="1196"/>
    </location>
</feature>
<sequence length="1339" mass="148703">MLHLNRAEQSSEDDKDLVHEFVVAEGLTCLIKVGAEADQNYQNYILRALGQIMLYVDGMNGVINHNETIQWLYTLIGSKFRLVVKTALKLLLVFVEYSESNAPLLIQAISAVDTKRGVTPWSNIMEILEEKDGVDTELLVYAMTLVNKTLSGLPDQDTFYDVVDCLEELGIAAVSQRHLTKKGADLDLVEQLNIYEVALRLEDGDETAEPPPSGCRDRRRASVCSGGTGSEPRGLDRRRSRRHSVQNIKSPLSPPSSPCSLSAPDFKPSQVRDLRENSSDSLHLSTYSASEPYNFRSFSSNRYSSFGNNSHHSSRPSPGSSVPTTPTSSVSPPQEARPERSSVSGLLTSSFRQHQESLAAERERRRQEREERLQRIEREERNKFSREYLDKREEQRQAREERYKYLEQLAAEAHEKELRSRSASRGRADLSLDLTSPAAPASPAPLGRSPSSLDSQEVPTVSSSSPGTPQHPQASAGEPGPEPEADVEAEVGQVADEAGQELAPASAGAESEVERALEPEHEERASLSEKERQNEAVNERDNCSASSVSSSSSTLEREDREDKLSRDKGTGLWSAGVQDAGVNEQCGDILTSKRFMLDMLYAHNRKPADDEEKGEGEAARTAQGAEAVASLASRISTLQASSLAQDESVKRVDVGCLDNRGSVKAFAEKFNSGDLGRGSVSPDAEPNDKVAEKTSAQPKTESDYIWDQLMANPRELRIQDMDFTDLGEEDDIDVLDVDLGHPEAPGPPPPPPPTFLGLPPPPPPPLLDSVPPPPVPGNLLAPPPVFNAPQGLGWPQIPRGQPAFTKKKKTIRLFWNEVRPFEWPCKNNGRCREFLWSKLEPIKVDTSKLEHLFESKSKELSVSKKTAADGKKQEIIVLDSKRSNAINIGLTVLPPPRTIKIAILNFDEYALNKEGIEKILTMIPTEEEKQKIQEAQLANPEVPLGSAEQFLLTLSSISELSARLHLWAFKMDYETTEKEVAEPLMDLKEGIDQLENNKTLGFILSTLLAIGNFLNGTNAKAFELSYLEKVPEVKDTVHKQSLLHHVCTMVVENFPDSSDLYSEIGAVTRSAKVDFDQLQDNLCQMERRCKASWDHLKAIAKHEMKPVLKQRMSEFLKDCAERIIILKIVHRRIINRFHSFLLFMGHPPYAIREVNINKFCRIISEFALEYRTTRERVLQQKQKRANHRERNKTRGKMITDSGKFSGGSPAPLSQPQGLSYAEDAAEHENMKAVLKTSSPAVEDATPALGVRTRSRASRGSASSWTMGMDDSPNVTDDAADEIMDRIVKSATQVPSQRVVPRERKRSRANRKSLRRTLKSGLTPEEARALGLVGTSELQL</sequence>
<dbReference type="Pfam" id="PF02181">
    <property type="entry name" value="FH2"/>
    <property type="match status" value="1"/>
</dbReference>
<feature type="compositionally biased region" description="Basic and acidic residues" evidence="2">
    <location>
        <begin position="512"/>
        <end position="542"/>
    </location>
</feature>
<keyword evidence="1" id="KW-0009">Actin-binding</keyword>
<evidence type="ECO:0000259" key="5">
    <source>
        <dbReference type="PROSITE" id="PS51444"/>
    </source>
</evidence>
<evidence type="ECO:0000313" key="7">
    <source>
        <dbReference type="Proteomes" id="UP000314981"/>
    </source>
</evidence>
<name>A0A4W2BSG4_BOBOX</name>
<evidence type="ECO:0000256" key="2">
    <source>
        <dbReference type="SAM" id="MobiDB-lite"/>
    </source>
</evidence>
<feature type="compositionally biased region" description="Low complexity" evidence="2">
    <location>
        <begin position="544"/>
        <end position="553"/>
    </location>
</feature>
<dbReference type="SMART" id="SM00498">
    <property type="entry name" value="FH2"/>
    <property type="match status" value="1"/>
</dbReference>
<dbReference type="GO" id="GO:0005737">
    <property type="term" value="C:cytoplasm"/>
    <property type="evidence" value="ECO:0007669"/>
    <property type="project" value="TreeGrafter"/>
</dbReference>
<feature type="compositionally biased region" description="Polar residues" evidence="2">
    <location>
        <begin position="454"/>
        <end position="473"/>
    </location>
</feature>
<reference evidence="6 7" key="1">
    <citation type="submission" date="2018-11" db="EMBL/GenBank/DDBJ databases">
        <title>Haplotype-resolved cattle genomes.</title>
        <authorList>
            <person name="Low W.Y."/>
            <person name="Tearle R."/>
            <person name="Bickhart D.M."/>
            <person name="Rosen B.D."/>
            <person name="Koren S."/>
            <person name="Rhie A."/>
            <person name="Hiendleder S."/>
            <person name="Phillippy A.M."/>
            <person name="Smith T.P.L."/>
            <person name="Williams J.L."/>
        </authorList>
    </citation>
    <scope>NUCLEOTIDE SEQUENCE [LARGE SCALE GENOMIC DNA]</scope>
</reference>
<dbReference type="Gene3D" id="1.25.10.10">
    <property type="entry name" value="Leucine-rich Repeat Variant"/>
    <property type="match status" value="1"/>
</dbReference>
<organism evidence="6 7">
    <name type="scientific">Bos indicus x Bos taurus</name>
    <name type="common">Hybrid cattle</name>
    <dbReference type="NCBI Taxonomy" id="30522"/>
    <lineage>
        <taxon>Eukaryota</taxon>
        <taxon>Metazoa</taxon>
        <taxon>Chordata</taxon>
        <taxon>Craniata</taxon>
        <taxon>Vertebrata</taxon>
        <taxon>Euteleostomi</taxon>
        <taxon>Mammalia</taxon>
        <taxon>Eutheria</taxon>
        <taxon>Laurasiatheria</taxon>
        <taxon>Artiodactyla</taxon>
        <taxon>Ruminantia</taxon>
        <taxon>Pecora</taxon>
        <taxon>Bovidae</taxon>
        <taxon>Bovinae</taxon>
        <taxon>Bos</taxon>
    </lineage>
</organism>
<dbReference type="GO" id="GO:0030866">
    <property type="term" value="P:cortical actin cytoskeleton organization"/>
    <property type="evidence" value="ECO:0007669"/>
    <property type="project" value="TreeGrafter"/>
</dbReference>
<feature type="region of interest" description="Disordered" evidence="2">
    <location>
        <begin position="305"/>
        <end position="398"/>
    </location>
</feature>
<dbReference type="PANTHER" id="PTHR45920">
    <property type="entry name" value="FORMIN HOMOLOGY 2 DOMAIN CONTAINING, ISOFORM I"/>
    <property type="match status" value="1"/>
</dbReference>
<dbReference type="InterPro" id="IPR014768">
    <property type="entry name" value="GBD/FH3_dom"/>
</dbReference>
<feature type="compositionally biased region" description="Basic residues" evidence="2">
    <location>
        <begin position="1302"/>
        <end position="1317"/>
    </location>
</feature>
<feature type="region of interest" description="Disordered" evidence="2">
    <location>
        <begin position="1290"/>
        <end position="1326"/>
    </location>
</feature>
<feature type="region of interest" description="Disordered" evidence="2">
    <location>
        <begin position="413"/>
        <end position="578"/>
    </location>
</feature>
<dbReference type="InterPro" id="IPR056771">
    <property type="entry name" value="FH3_FHOD1-3-like"/>
</dbReference>
<dbReference type="SUPFAM" id="SSF48371">
    <property type="entry name" value="ARM repeat"/>
    <property type="match status" value="1"/>
</dbReference>
<feature type="region of interest" description="Disordered" evidence="2">
    <location>
        <begin position="203"/>
        <end position="281"/>
    </location>
</feature>
<dbReference type="InterPro" id="IPR015425">
    <property type="entry name" value="FH2_Formin"/>
</dbReference>
<dbReference type="InterPro" id="IPR016024">
    <property type="entry name" value="ARM-type_fold"/>
</dbReference>
<feature type="compositionally biased region" description="Basic and acidic residues" evidence="2">
    <location>
        <begin position="555"/>
        <end position="569"/>
    </location>
</feature>
<feature type="region of interest" description="Disordered" evidence="2">
    <location>
        <begin position="1238"/>
        <end position="1273"/>
    </location>
</feature>
<dbReference type="GO" id="GO:0045214">
    <property type="term" value="P:sarcomere organization"/>
    <property type="evidence" value="ECO:0007669"/>
    <property type="project" value="TreeGrafter"/>
</dbReference>
<dbReference type="GO" id="GO:0055003">
    <property type="term" value="P:cardiac myofibril assembly"/>
    <property type="evidence" value="ECO:0007669"/>
    <property type="project" value="TreeGrafter"/>
</dbReference>